<dbReference type="SMART" id="SM00140">
    <property type="entry name" value="NGF"/>
    <property type="match status" value="1"/>
</dbReference>
<dbReference type="Pfam" id="PF00243">
    <property type="entry name" value="NGF"/>
    <property type="match status" value="1"/>
</dbReference>
<dbReference type="SUPFAM" id="SSF57501">
    <property type="entry name" value="Cystine-knot cytokines"/>
    <property type="match status" value="1"/>
</dbReference>
<dbReference type="InterPro" id="IPR029034">
    <property type="entry name" value="Cystine-knot_cytokine"/>
</dbReference>
<dbReference type="PANTHER" id="PTHR11589:SF11">
    <property type="entry name" value="PREPRO-NEUROTROPHIN"/>
    <property type="match status" value="1"/>
</dbReference>
<name>A0A8C4QN75_EPTBU</name>
<sequence length="380" mass="43515">MITQARQAYKLVLPSLLLGLLFAWLLLGLFPQLLWLLQPPAESLILNPVTHQFYKKEKLLQNEEPEAEEDFIPVDAGQSPGTVWTMQTFKLGLGMHGRVLLSRRLPKGPPLDFHLSSSTGLPEDQRPMEDRSREWSRASLPRADEQTSDWRPNDASHQTYNVTSPRGLNAIGFQDSRFPDPKSDEQQSTQKWPQDKVHKNVTQRFEKTNLQLRHLGSNNALTEWPRETGSQISQRLEARQRPGAYNRQRRHAQHSSLHHIPLSVCDSKSYWVVNKVEAADIKGENVSVLRKIRIEGSTLRQYFYETKCQQSQGAGGIGCRGIDRVNWFSECRTSQSYVQALTRKNGRNLGLRWIRIDTACVCALNTPRKPELEFANRKLS</sequence>
<dbReference type="InterPro" id="IPR019846">
    <property type="entry name" value="Nerve_growth_factor_CS"/>
</dbReference>
<dbReference type="Ensembl" id="ENSEBUT00000018613.1">
    <property type="protein sequence ID" value="ENSEBUP00000018037.1"/>
    <property type="gene ID" value="ENSEBUG00000011270.1"/>
</dbReference>
<dbReference type="InterPro" id="IPR020408">
    <property type="entry name" value="Nerve_growth_factor-like"/>
</dbReference>
<dbReference type="Gene3D" id="2.10.90.10">
    <property type="entry name" value="Cystine-knot cytokines"/>
    <property type="match status" value="1"/>
</dbReference>
<feature type="compositionally biased region" description="Polar residues" evidence="3">
    <location>
        <begin position="155"/>
        <end position="166"/>
    </location>
</feature>
<keyword evidence="6" id="KW-1185">Reference proteome</keyword>
<dbReference type="GO" id="GO:0008083">
    <property type="term" value="F:growth factor activity"/>
    <property type="evidence" value="ECO:0007669"/>
    <property type="project" value="UniProtKB-KW"/>
</dbReference>
<proteinExistence type="inferred from homology"/>
<dbReference type="GO" id="GO:0038180">
    <property type="term" value="P:nerve growth factor signaling pathway"/>
    <property type="evidence" value="ECO:0007669"/>
    <property type="project" value="TreeGrafter"/>
</dbReference>
<reference evidence="5" key="1">
    <citation type="submission" date="2025-08" db="UniProtKB">
        <authorList>
            <consortium name="Ensembl"/>
        </authorList>
    </citation>
    <scope>IDENTIFICATION</scope>
</reference>
<dbReference type="GO" id="GO:0007169">
    <property type="term" value="P:cell surface receptor protein tyrosine kinase signaling pathway"/>
    <property type="evidence" value="ECO:0007669"/>
    <property type="project" value="TreeGrafter"/>
</dbReference>
<reference evidence="5" key="2">
    <citation type="submission" date="2025-09" db="UniProtKB">
        <authorList>
            <consortium name="Ensembl"/>
        </authorList>
    </citation>
    <scope>IDENTIFICATION</scope>
</reference>
<evidence type="ECO:0000313" key="6">
    <source>
        <dbReference type="Proteomes" id="UP000694388"/>
    </source>
</evidence>
<feature type="domain" description="Nerve growth factor-related" evidence="4">
    <location>
        <begin position="257"/>
        <end position="363"/>
    </location>
</feature>
<keyword evidence="2" id="KW-0339">Growth factor</keyword>
<feature type="region of interest" description="Disordered" evidence="3">
    <location>
        <begin position="111"/>
        <end position="197"/>
    </location>
</feature>
<protein>
    <recommendedName>
        <fullName evidence="4">Nerve growth factor-related domain-containing protein</fullName>
    </recommendedName>
</protein>
<dbReference type="GO" id="GO:0048812">
    <property type="term" value="P:neuron projection morphogenesis"/>
    <property type="evidence" value="ECO:0007669"/>
    <property type="project" value="TreeGrafter"/>
</dbReference>
<dbReference type="GO" id="GO:0043524">
    <property type="term" value="P:negative regulation of neuron apoptotic process"/>
    <property type="evidence" value="ECO:0007669"/>
    <property type="project" value="TreeGrafter"/>
</dbReference>
<dbReference type="PROSITE" id="PS00248">
    <property type="entry name" value="NGF_1"/>
    <property type="match status" value="1"/>
</dbReference>
<dbReference type="GO" id="GO:0021675">
    <property type="term" value="P:nerve development"/>
    <property type="evidence" value="ECO:0007669"/>
    <property type="project" value="TreeGrafter"/>
</dbReference>
<dbReference type="AlphaFoldDB" id="A0A8C4QN75"/>
<evidence type="ECO:0000256" key="2">
    <source>
        <dbReference type="ARBA" id="ARBA00023030"/>
    </source>
</evidence>
<accession>A0A8C4QN75</accession>
<evidence type="ECO:0000256" key="3">
    <source>
        <dbReference type="SAM" id="MobiDB-lite"/>
    </source>
</evidence>
<comment type="similarity">
    <text evidence="1">Belongs to the NGF-beta family.</text>
</comment>
<dbReference type="GO" id="GO:0005163">
    <property type="term" value="F:nerve growth factor receptor binding"/>
    <property type="evidence" value="ECO:0007669"/>
    <property type="project" value="TreeGrafter"/>
</dbReference>
<evidence type="ECO:0000313" key="5">
    <source>
        <dbReference type="Ensembl" id="ENSEBUP00000018037.1"/>
    </source>
</evidence>
<dbReference type="InterPro" id="IPR002072">
    <property type="entry name" value="Nerve_growth_factor-rel"/>
</dbReference>
<evidence type="ECO:0000256" key="1">
    <source>
        <dbReference type="ARBA" id="ARBA00010783"/>
    </source>
</evidence>
<dbReference type="PRINTS" id="PR00268">
    <property type="entry name" value="NGF"/>
</dbReference>
<dbReference type="GeneTree" id="ENSGT00390000007725"/>
<dbReference type="PROSITE" id="PS50270">
    <property type="entry name" value="NGF_2"/>
    <property type="match status" value="1"/>
</dbReference>
<evidence type="ECO:0000259" key="4">
    <source>
        <dbReference type="SMART" id="SM00140"/>
    </source>
</evidence>
<dbReference type="Proteomes" id="UP000694388">
    <property type="component" value="Unplaced"/>
</dbReference>
<feature type="compositionally biased region" description="Basic and acidic residues" evidence="3">
    <location>
        <begin position="123"/>
        <end position="136"/>
    </location>
</feature>
<organism evidence="5 6">
    <name type="scientific">Eptatretus burgeri</name>
    <name type="common">Inshore hagfish</name>
    <dbReference type="NCBI Taxonomy" id="7764"/>
    <lineage>
        <taxon>Eukaryota</taxon>
        <taxon>Metazoa</taxon>
        <taxon>Chordata</taxon>
        <taxon>Craniata</taxon>
        <taxon>Vertebrata</taxon>
        <taxon>Cyclostomata</taxon>
        <taxon>Myxini</taxon>
        <taxon>Myxiniformes</taxon>
        <taxon>Myxinidae</taxon>
        <taxon>Eptatretinae</taxon>
        <taxon>Eptatretus</taxon>
    </lineage>
</organism>
<dbReference type="PANTHER" id="PTHR11589">
    <property type="entry name" value="NERVE GROWTH FACTOR NGF -RELATED"/>
    <property type="match status" value="1"/>
</dbReference>